<name>A0A8H5C2F7_9AGAR</name>
<feature type="chain" id="PRO_5034617378" evidence="2">
    <location>
        <begin position="27"/>
        <end position="123"/>
    </location>
</feature>
<feature type="region of interest" description="Disordered" evidence="1">
    <location>
        <begin position="87"/>
        <end position="123"/>
    </location>
</feature>
<dbReference type="Proteomes" id="UP000559256">
    <property type="component" value="Unassembled WGS sequence"/>
</dbReference>
<keyword evidence="4" id="KW-1185">Reference proteome</keyword>
<dbReference type="AlphaFoldDB" id="A0A8H5C2F7"/>
<feature type="signal peptide" evidence="2">
    <location>
        <begin position="1"/>
        <end position="26"/>
    </location>
</feature>
<gene>
    <name evidence="3" type="ORF">D9758_017099</name>
</gene>
<accession>A0A8H5C2F7</accession>
<reference evidence="3 4" key="1">
    <citation type="journal article" date="2020" name="ISME J.">
        <title>Uncovering the hidden diversity of litter-decomposition mechanisms in mushroom-forming fungi.</title>
        <authorList>
            <person name="Floudas D."/>
            <person name="Bentzer J."/>
            <person name="Ahren D."/>
            <person name="Johansson T."/>
            <person name="Persson P."/>
            <person name="Tunlid A."/>
        </authorList>
    </citation>
    <scope>NUCLEOTIDE SEQUENCE [LARGE SCALE GENOMIC DNA]</scope>
    <source>
        <strain evidence="3 4">CBS 291.85</strain>
    </source>
</reference>
<keyword evidence="2" id="KW-0732">Signal</keyword>
<evidence type="ECO:0000313" key="4">
    <source>
        <dbReference type="Proteomes" id="UP000559256"/>
    </source>
</evidence>
<evidence type="ECO:0000256" key="2">
    <source>
        <dbReference type="SAM" id="SignalP"/>
    </source>
</evidence>
<organism evidence="3 4">
    <name type="scientific">Tetrapyrgos nigripes</name>
    <dbReference type="NCBI Taxonomy" id="182062"/>
    <lineage>
        <taxon>Eukaryota</taxon>
        <taxon>Fungi</taxon>
        <taxon>Dikarya</taxon>
        <taxon>Basidiomycota</taxon>
        <taxon>Agaricomycotina</taxon>
        <taxon>Agaricomycetes</taxon>
        <taxon>Agaricomycetidae</taxon>
        <taxon>Agaricales</taxon>
        <taxon>Marasmiineae</taxon>
        <taxon>Marasmiaceae</taxon>
        <taxon>Tetrapyrgos</taxon>
    </lineage>
</organism>
<comment type="caution">
    <text evidence="3">The sequence shown here is derived from an EMBL/GenBank/DDBJ whole genome shotgun (WGS) entry which is preliminary data.</text>
</comment>
<sequence length="123" mass="13053">MHAASLVGNLAPRPLVLLLLVPGIIGIGNLNDSTIVTNTSHTVTYSIPERYTVIGQGSFGWATVIDGSSGFVAAAPRYRCNCVLPVPGSPRSPSYLKDIRKSTSNPDPEPDWRNGMMDTPGST</sequence>
<evidence type="ECO:0000256" key="1">
    <source>
        <dbReference type="SAM" id="MobiDB-lite"/>
    </source>
</evidence>
<evidence type="ECO:0000313" key="3">
    <source>
        <dbReference type="EMBL" id="KAF5333859.1"/>
    </source>
</evidence>
<protein>
    <submittedName>
        <fullName evidence="3">Uncharacterized protein</fullName>
    </submittedName>
</protein>
<dbReference type="EMBL" id="JAACJM010000282">
    <property type="protein sequence ID" value="KAF5333859.1"/>
    <property type="molecule type" value="Genomic_DNA"/>
</dbReference>
<proteinExistence type="predicted"/>